<dbReference type="STRING" id="1194083.BN12_370010"/>
<dbReference type="EMBL" id="CAJB01000301">
    <property type="protein sequence ID" value="CCH78892.1"/>
    <property type="molecule type" value="Genomic_DNA"/>
</dbReference>
<dbReference type="RefSeq" id="WP_048551056.1">
    <property type="nucleotide sequence ID" value="NZ_HF570958.1"/>
</dbReference>
<protein>
    <recommendedName>
        <fullName evidence="3">Antitoxin</fullName>
    </recommendedName>
</protein>
<dbReference type="InterPro" id="IPR028037">
    <property type="entry name" value="Antitoxin_Rv0909/MT0933"/>
</dbReference>
<evidence type="ECO:0000313" key="2">
    <source>
        <dbReference type="Proteomes" id="UP000035721"/>
    </source>
</evidence>
<gene>
    <name evidence="1" type="ORF">BN12_370010</name>
</gene>
<organism evidence="1 2">
    <name type="scientific">Nostocoides japonicum T1-X7</name>
    <dbReference type="NCBI Taxonomy" id="1194083"/>
    <lineage>
        <taxon>Bacteria</taxon>
        <taxon>Bacillati</taxon>
        <taxon>Actinomycetota</taxon>
        <taxon>Actinomycetes</taxon>
        <taxon>Micrococcales</taxon>
        <taxon>Intrasporangiaceae</taxon>
        <taxon>Nostocoides</taxon>
    </lineage>
</organism>
<dbReference type="AlphaFoldDB" id="A0A077M1D7"/>
<comment type="caution">
    <text evidence="1">The sequence shown here is derived from an EMBL/GenBank/DDBJ whole genome shotgun (WGS) entry which is preliminary data.</text>
</comment>
<name>A0A077M1D7_9MICO</name>
<evidence type="ECO:0000313" key="1">
    <source>
        <dbReference type="EMBL" id="CCH78892.1"/>
    </source>
</evidence>
<dbReference type="Proteomes" id="UP000035721">
    <property type="component" value="Unassembled WGS sequence"/>
</dbReference>
<sequence>MGFLDDAKEKLGELKAEHADQVEKVSDQAIDKAGDVVDEKTGGKYADQVDTAQQKADDAI</sequence>
<proteinExistence type="predicted"/>
<dbReference type="Pfam" id="PF14013">
    <property type="entry name" value="MT0933_antitox"/>
    <property type="match status" value="1"/>
</dbReference>
<keyword evidence="2" id="KW-1185">Reference proteome</keyword>
<reference evidence="1 2" key="1">
    <citation type="journal article" date="2013" name="ISME J.">
        <title>A metabolic model for members of the genus Tetrasphaera involved in enhanced biological phosphorus removal.</title>
        <authorList>
            <person name="Kristiansen R."/>
            <person name="Nguyen H.T.T."/>
            <person name="Saunders A.M."/>
            <person name="Nielsen J.L."/>
            <person name="Wimmer R."/>
            <person name="Le V.Q."/>
            <person name="McIlroy S.J."/>
            <person name="Petrovski S."/>
            <person name="Seviour R.J."/>
            <person name="Calteau A."/>
            <person name="Nielsen K.L."/>
            <person name="Nielsen P.H."/>
        </authorList>
    </citation>
    <scope>NUCLEOTIDE SEQUENCE [LARGE SCALE GENOMIC DNA]</scope>
    <source>
        <strain evidence="1 2">T1-X7</strain>
    </source>
</reference>
<accession>A0A077M1D7</accession>
<dbReference type="OrthoDB" id="5125103at2"/>
<evidence type="ECO:0008006" key="3">
    <source>
        <dbReference type="Google" id="ProtNLM"/>
    </source>
</evidence>